<name>A0A7N2LW28_QUELO</name>
<dbReference type="Proteomes" id="UP000594261">
    <property type="component" value="Chromosome 6"/>
</dbReference>
<dbReference type="RefSeq" id="XP_030973855.1">
    <property type="nucleotide sequence ID" value="XM_031117995.1"/>
</dbReference>
<dbReference type="AlphaFoldDB" id="A0A7N2LW28"/>
<dbReference type="KEGG" id="qlo:115993993"/>
<organism evidence="2 3">
    <name type="scientific">Quercus lobata</name>
    <name type="common">Valley oak</name>
    <dbReference type="NCBI Taxonomy" id="97700"/>
    <lineage>
        <taxon>Eukaryota</taxon>
        <taxon>Viridiplantae</taxon>
        <taxon>Streptophyta</taxon>
        <taxon>Embryophyta</taxon>
        <taxon>Tracheophyta</taxon>
        <taxon>Spermatophyta</taxon>
        <taxon>Magnoliopsida</taxon>
        <taxon>eudicotyledons</taxon>
        <taxon>Gunneridae</taxon>
        <taxon>Pentapetalae</taxon>
        <taxon>rosids</taxon>
        <taxon>fabids</taxon>
        <taxon>Fagales</taxon>
        <taxon>Fagaceae</taxon>
        <taxon>Quercus</taxon>
    </lineage>
</organism>
<reference evidence="2 3" key="1">
    <citation type="journal article" date="2016" name="G3 (Bethesda)">
        <title>First Draft Assembly and Annotation of the Genome of a California Endemic Oak Quercus lobata Nee (Fagaceae).</title>
        <authorList>
            <person name="Sork V.L."/>
            <person name="Fitz-Gibbon S.T."/>
            <person name="Puiu D."/>
            <person name="Crepeau M."/>
            <person name="Gugger P.F."/>
            <person name="Sherman R."/>
            <person name="Stevens K."/>
            <person name="Langley C.H."/>
            <person name="Pellegrini M."/>
            <person name="Salzberg S.L."/>
        </authorList>
    </citation>
    <scope>NUCLEOTIDE SEQUENCE [LARGE SCALE GENOMIC DNA]</scope>
    <source>
        <strain evidence="2 3">cv. SW786</strain>
    </source>
</reference>
<sequence length="226" mass="24687">MGCGESKHDVVTDNTILRKKSNANSNSKNSKDIEIVTETNTKDSTTNSSVQKPEKVTKEDNNKEISGAIEAGDAKVIGENKAVKEGDDKEIDKGKEGGDEKQEGERFISHDSPNHYFSSRKDEEAVEGIISDAKSEYDSPHAAEKEDLLNENVKADNAVQEKVVANETNAEKKNGEALNVKEENVVKKAEPEATVEAKVSSPATEEKDKKAEEIKADIPTKDKDTK</sequence>
<reference evidence="2" key="2">
    <citation type="submission" date="2021-01" db="UniProtKB">
        <authorList>
            <consortium name="EnsemblPlants"/>
        </authorList>
    </citation>
    <scope>IDENTIFICATION</scope>
</reference>
<proteinExistence type="predicted"/>
<feature type="compositionally biased region" description="Basic and acidic residues" evidence="1">
    <location>
        <begin position="204"/>
        <end position="226"/>
    </location>
</feature>
<accession>A0A7N2LW28</accession>
<evidence type="ECO:0000313" key="2">
    <source>
        <dbReference type="EnsemblPlants" id="QL06p007589:mrna"/>
    </source>
</evidence>
<evidence type="ECO:0000256" key="1">
    <source>
        <dbReference type="SAM" id="MobiDB-lite"/>
    </source>
</evidence>
<dbReference type="OMA" id="GGNEAHH"/>
<dbReference type="OrthoDB" id="776378at2759"/>
<protein>
    <submittedName>
        <fullName evidence="2">Uncharacterized protein</fullName>
    </submittedName>
</protein>
<feature type="compositionally biased region" description="Basic and acidic residues" evidence="1">
    <location>
        <begin position="169"/>
        <end position="191"/>
    </location>
</feature>
<feature type="region of interest" description="Disordered" evidence="1">
    <location>
        <begin position="1"/>
        <end position="226"/>
    </location>
</feature>
<feature type="compositionally biased region" description="Basic and acidic residues" evidence="1">
    <location>
        <begin position="52"/>
        <end position="63"/>
    </location>
</feature>
<dbReference type="EMBL" id="LRBV02000006">
    <property type="status" value="NOT_ANNOTATED_CDS"/>
    <property type="molecule type" value="Genomic_DNA"/>
</dbReference>
<feature type="compositionally biased region" description="Basic and acidic residues" evidence="1">
    <location>
        <begin position="1"/>
        <end position="11"/>
    </location>
</feature>
<feature type="compositionally biased region" description="Polar residues" evidence="1">
    <location>
        <begin position="37"/>
        <end position="51"/>
    </location>
</feature>
<dbReference type="InParanoid" id="A0A7N2LW28"/>
<dbReference type="Gramene" id="QL06p007589:mrna">
    <property type="protein sequence ID" value="QL06p007589:mrna"/>
    <property type="gene ID" value="QL06p007589"/>
</dbReference>
<evidence type="ECO:0000313" key="3">
    <source>
        <dbReference type="Proteomes" id="UP000594261"/>
    </source>
</evidence>
<dbReference type="EnsemblPlants" id="QL06p007589:mrna">
    <property type="protein sequence ID" value="QL06p007589:mrna"/>
    <property type="gene ID" value="QL06p007589"/>
</dbReference>
<keyword evidence="3" id="KW-1185">Reference proteome</keyword>
<feature type="compositionally biased region" description="Basic and acidic residues" evidence="1">
    <location>
        <begin position="133"/>
        <end position="148"/>
    </location>
</feature>
<dbReference type="GeneID" id="115993993"/>
<feature type="compositionally biased region" description="Basic and acidic residues" evidence="1">
    <location>
        <begin position="72"/>
        <end position="123"/>
    </location>
</feature>
<gene>
    <name evidence="2" type="primary">LOC115993993</name>
</gene>